<proteinExistence type="inferred from homology"/>
<dbReference type="RefSeq" id="WP_016182276.1">
    <property type="nucleotide sequence ID" value="NZ_JXKI01000007.1"/>
</dbReference>
<dbReference type="EMBL" id="ASWJ01000004">
    <property type="protein sequence ID" value="EOW84212.1"/>
    <property type="molecule type" value="Genomic_DNA"/>
</dbReference>
<evidence type="ECO:0000259" key="4">
    <source>
        <dbReference type="Pfam" id="PF01420"/>
    </source>
</evidence>
<evidence type="ECO:0000313" key="5">
    <source>
        <dbReference type="EMBL" id="EOW84212.1"/>
    </source>
</evidence>
<sequence>MSLKHFKDITPINENLEQQISTIFIKMFGFNIDNLVESKFKLKDLIESIDNRGKTPPLSVKPTSYPIIDVKALSGNVRIVDFNKCSKYVDEETYNNWFRSGHPEQYDILFSTVGSLAEMKLFLGKVGCIAQNVVGFRSRSISPLYLYQYLKYIKNDLVAYNIGSVQPSIKITHIIKYPIYVASQDEINKFDNMSRTITEKIYANCQENENLKQLRDTLLAKLMSGELDVTNAEF</sequence>
<dbReference type="GO" id="GO:0003677">
    <property type="term" value="F:DNA binding"/>
    <property type="evidence" value="ECO:0007669"/>
    <property type="project" value="UniProtKB-KW"/>
</dbReference>
<dbReference type="OrthoDB" id="9795776at2"/>
<keyword evidence="3" id="KW-0238">DNA-binding</keyword>
<evidence type="ECO:0000256" key="1">
    <source>
        <dbReference type="ARBA" id="ARBA00010923"/>
    </source>
</evidence>
<keyword evidence="2" id="KW-0680">Restriction system</keyword>
<gene>
    <name evidence="5" type="ORF">I568_00699</name>
</gene>
<dbReference type="InterPro" id="IPR044946">
    <property type="entry name" value="Restrct_endonuc_typeI_TRD_sf"/>
</dbReference>
<dbReference type="PANTHER" id="PTHR30408">
    <property type="entry name" value="TYPE-1 RESTRICTION ENZYME ECOKI SPECIFICITY PROTEIN"/>
    <property type="match status" value="1"/>
</dbReference>
<dbReference type="SUPFAM" id="SSF116734">
    <property type="entry name" value="DNA methylase specificity domain"/>
    <property type="match status" value="1"/>
</dbReference>
<dbReference type="STRING" id="1121865.OMW_00105"/>
<evidence type="ECO:0000313" key="6">
    <source>
        <dbReference type="Proteomes" id="UP000014113"/>
    </source>
</evidence>
<dbReference type="Proteomes" id="UP000014113">
    <property type="component" value="Unassembled WGS sequence"/>
</dbReference>
<protein>
    <recommendedName>
        <fullName evidence="4">Type I restriction modification DNA specificity domain-containing protein</fullName>
    </recommendedName>
</protein>
<evidence type="ECO:0000256" key="2">
    <source>
        <dbReference type="ARBA" id="ARBA00022747"/>
    </source>
</evidence>
<dbReference type="AlphaFoldDB" id="S0KJF0"/>
<comment type="similarity">
    <text evidence="1">Belongs to the type-I restriction system S methylase family.</text>
</comment>
<accession>S0KJF0</accession>
<dbReference type="eggNOG" id="COG0732">
    <property type="taxonomic scope" value="Bacteria"/>
</dbReference>
<feature type="domain" description="Type I restriction modification DNA specificity" evidence="4">
    <location>
        <begin position="39"/>
        <end position="183"/>
    </location>
</feature>
<dbReference type="Pfam" id="PF01420">
    <property type="entry name" value="Methylase_S"/>
    <property type="match status" value="1"/>
</dbReference>
<organism evidence="5 6">
    <name type="scientific">Enterococcus columbae DSM 7374 = ATCC 51263</name>
    <dbReference type="NCBI Taxonomy" id="1121865"/>
    <lineage>
        <taxon>Bacteria</taxon>
        <taxon>Bacillati</taxon>
        <taxon>Bacillota</taxon>
        <taxon>Bacilli</taxon>
        <taxon>Lactobacillales</taxon>
        <taxon>Enterococcaceae</taxon>
        <taxon>Enterococcus</taxon>
    </lineage>
</organism>
<reference evidence="5 6" key="1">
    <citation type="submission" date="2013-03" db="EMBL/GenBank/DDBJ databases">
        <title>The Genome Sequence of Enterococcus columbae ATCC_51263 (PacBio/Illumina hybrid assembly).</title>
        <authorList>
            <consortium name="The Broad Institute Genomics Platform"/>
            <consortium name="The Broad Institute Genome Sequencing Center for Infectious Disease"/>
            <person name="Earl A."/>
            <person name="Russ C."/>
            <person name="Gilmore M."/>
            <person name="Surin D."/>
            <person name="Walker B."/>
            <person name="Young S."/>
            <person name="Zeng Q."/>
            <person name="Gargeya S."/>
            <person name="Fitzgerald M."/>
            <person name="Haas B."/>
            <person name="Abouelleil A."/>
            <person name="Allen A.W."/>
            <person name="Alvarado L."/>
            <person name="Arachchi H.M."/>
            <person name="Berlin A.M."/>
            <person name="Chapman S.B."/>
            <person name="Gainer-Dewar J."/>
            <person name="Goldberg J."/>
            <person name="Griggs A."/>
            <person name="Gujja S."/>
            <person name="Hansen M."/>
            <person name="Howarth C."/>
            <person name="Imamovic A."/>
            <person name="Ireland A."/>
            <person name="Larimer J."/>
            <person name="McCowan C."/>
            <person name="Murphy C."/>
            <person name="Pearson M."/>
            <person name="Poon T.W."/>
            <person name="Priest M."/>
            <person name="Roberts A."/>
            <person name="Saif S."/>
            <person name="Shea T."/>
            <person name="Sisk P."/>
            <person name="Sykes S."/>
            <person name="Wortman J."/>
            <person name="Nusbaum C."/>
            <person name="Birren B."/>
        </authorList>
    </citation>
    <scope>NUCLEOTIDE SEQUENCE [LARGE SCALE GENOMIC DNA]</scope>
    <source>
        <strain evidence="5 6">ATCC 51263</strain>
    </source>
</reference>
<keyword evidence="6" id="KW-1185">Reference proteome</keyword>
<evidence type="ECO:0000256" key="3">
    <source>
        <dbReference type="ARBA" id="ARBA00023125"/>
    </source>
</evidence>
<dbReference type="PATRIC" id="fig|1121865.3.peg.100"/>
<dbReference type="InterPro" id="IPR052021">
    <property type="entry name" value="Type-I_RS_S_subunit"/>
</dbReference>
<name>S0KJF0_9ENTE</name>
<dbReference type="PANTHER" id="PTHR30408:SF12">
    <property type="entry name" value="TYPE I RESTRICTION ENZYME MJAVIII SPECIFICITY SUBUNIT"/>
    <property type="match status" value="1"/>
</dbReference>
<comment type="caution">
    <text evidence="5">The sequence shown here is derived from an EMBL/GenBank/DDBJ whole genome shotgun (WGS) entry which is preliminary data.</text>
</comment>
<dbReference type="GO" id="GO:0009307">
    <property type="term" value="P:DNA restriction-modification system"/>
    <property type="evidence" value="ECO:0007669"/>
    <property type="project" value="UniProtKB-KW"/>
</dbReference>
<dbReference type="Gene3D" id="3.90.220.20">
    <property type="entry name" value="DNA methylase specificity domains"/>
    <property type="match status" value="1"/>
</dbReference>
<dbReference type="InterPro" id="IPR000055">
    <property type="entry name" value="Restrct_endonuc_typeI_TRD"/>
</dbReference>